<dbReference type="Gene3D" id="2.60.40.2700">
    <property type="match status" value="1"/>
</dbReference>
<sequence>MNQLYISTRLRWILLLLITSISFNSMHSQSFTENFDTNSGVSTSISSILSGEQFNFIFESTGDGGDMAWESQYGEGNSPSINLLSTSPNLNTIERFTISRNDGGSFTFTSIFINNTAGSPVSVQGYIGGSPVGSIQTIPKETSGTFSFNIVVDQVRITSADFLNTNIDSFKGIINSNSAPTASNFVIANGIYENLGFTFLTSAFGYNDVDGDPMSSLIIETLPAAGTLYLDSNDNDSFTTGEQVTIGQQITMTDLNAGRLQYIQNGGVDTSFQFEVSDGTNVSSGNYKATLDVKPIPTVTLTLNPTSKSEAFSTENKVIATLSNTYGRDTEVNVSFSGTAINTYDYNRFGNTITIPAGTTQGNLIFYTMPDALFEGNETIIIDISSVSNGVENGTQQVTFTIVDDDPLPVVNLEVLNKYNPITDESGGQAFVRAKINTPTGVDVTVPLSFSGTATGGGTDYSITGSSIKIPKGSVMDSIRVTSQYDGIKEGDETVIITMGNPTNASKGTTQQLTLTIKDEDVTVPKVVSVGVPENGTYARGQSMIFTLNFDESVFVTGTPQLGLTIGNLTTTANYVFGSGSSTIMFSYQIQPGNEDTNGITIGSIFLNGGSIKDFLGTDVNLTLNNVGSTAGVLVDAVAPSGYSITIDHDVINSINQESVSFTFSGAELGSRYRYTFLSTIAGNSVSGSGIISASNEQITGIDLGILAEGSIVLIVNLTDEFGNLGTDVSSFNFKDTSFPSGHSVSIDQDIINSSNQESVSFTFAGAEVGARYNYTFRSSNGVSSFSGMGTIHSSNQQVSGIYLSGLEDGTITLYVELTDSSRNTSPQVTASAIKNTNEVPTASLVSINGTLTVGESLTGAYTYSDADDDVESGSSYKWYRSDDATGTGKTLISGAVNQQYTIQSSDIGKHLSFEVTPNDGKDAGVAVESDLRGPVKVNQYINFTTISNKTYGDGVFTLGDILTDQGLTVKYTASDPTIVSINGNQATILKAGSTSITASQQGDGTRNPATEVVQSLEVTPATLTVTAANHSKVYGQNDPVFTYEVTGFKNGDNESIIQGILSREIGEDVGVYKIQLGSLSAGTNYEVTFTEGAFTITPANQLISWNQDLTLGCNSVNQLTLTAVSNSGLPITYVLGDPSIASIEGNILTIHQAGSTTITATQEGNLNYNAADEVVNILLVSQEGLISQQWEDVLVFDNSSENFVSWQWYRNGSLVSGATKQYYAEDGVLNGTYYVEAKDRNGVVITSCPLSVSGVSYSKSMVLLPNPVAGSQDFKVRLDYSASQLNGAVLSIYDLSGRELSRTETVSQETLMQAPGQPGLYMVILTLSGGNRNSINLLVR</sequence>
<evidence type="ECO:0000256" key="1">
    <source>
        <dbReference type="ARBA" id="ARBA00022729"/>
    </source>
</evidence>
<evidence type="ECO:0000259" key="6">
    <source>
        <dbReference type="Pfam" id="PF23197"/>
    </source>
</evidence>
<organism evidence="7 8">
    <name type="scientific">Imtechella halotolerans K1</name>
    <dbReference type="NCBI Taxonomy" id="946077"/>
    <lineage>
        <taxon>Bacteria</taxon>
        <taxon>Pseudomonadati</taxon>
        <taxon>Bacteroidota</taxon>
        <taxon>Flavobacteriia</taxon>
        <taxon>Flavobacteriales</taxon>
        <taxon>Flavobacteriaceae</taxon>
        <taxon>Imtechella</taxon>
    </lineage>
</organism>
<dbReference type="RefSeq" id="WP_008240162.1">
    <property type="nucleotide sequence ID" value="NZ_AJJU01000017.1"/>
</dbReference>
<evidence type="ECO:0000313" key="7">
    <source>
        <dbReference type="EMBL" id="EID73923.1"/>
    </source>
</evidence>
<gene>
    <name evidence="7" type="ORF">W5A_10170</name>
</gene>
<evidence type="ECO:0000256" key="3">
    <source>
        <dbReference type="ARBA" id="ARBA00022837"/>
    </source>
</evidence>
<dbReference type="InterPro" id="IPR003644">
    <property type="entry name" value="Calx_beta"/>
</dbReference>
<keyword evidence="8" id="KW-1185">Reference proteome</keyword>
<dbReference type="Gene3D" id="2.60.40.2030">
    <property type="match status" value="2"/>
</dbReference>
<evidence type="ECO:0000256" key="2">
    <source>
        <dbReference type="ARBA" id="ARBA00022737"/>
    </source>
</evidence>
<dbReference type="GO" id="GO:0016020">
    <property type="term" value="C:membrane"/>
    <property type="evidence" value="ECO:0007669"/>
    <property type="project" value="InterPro"/>
</dbReference>
<evidence type="ECO:0000259" key="4">
    <source>
        <dbReference type="Pfam" id="PF03160"/>
    </source>
</evidence>
<feature type="domain" description="Calx-beta" evidence="4">
    <location>
        <begin position="424"/>
        <end position="521"/>
    </location>
</feature>
<keyword evidence="1" id="KW-0732">Signal</keyword>
<protein>
    <recommendedName>
        <fullName evidence="9">Calx-beta domain-containing protein</fullName>
    </recommendedName>
</protein>
<name>I0WC07_9FLAO</name>
<accession>I0WC07</accession>
<keyword evidence="3" id="KW-0106">Calcium</keyword>
<dbReference type="OrthoDB" id="9805017at2"/>
<dbReference type="STRING" id="946077.W5A_10170"/>
<dbReference type="PATRIC" id="fig|946077.3.peg.2053"/>
<dbReference type="SUPFAM" id="SSF141072">
    <property type="entry name" value="CalX-like"/>
    <property type="match status" value="2"/>
</dbReference>
<dbReference type="Gene3D" id="2.60.40.1080">
    <property type="match status" value="1"/>
</dbReference>
<dbReference type="EMBL" id="AJJU01000017">
    <property type="protein sequence ID" value="EID73923.1"/>
    <property type="molecule type" value="Genomic_DNA"/>
</dbReference>
<dbReference type="Pfam" id="PF23197">
    <property type="entry name" value="IG_AIR9"/>
    <property type="match status" value="1"/>
</dbReference>
<dbReference type="Gene3D" id="3.30.160.710">
    <property type="match status" value="1"/>
</dbReference>
<evidence type="ECO:0000259" key="5">
    <source>
        <dbReference type="Pfam" id="PF18676"/>
    </source>
</evidence>
<evidence type="ECO:0000313" key="8">
    <source>
        <dbReference type="Proteomes" id="UP000005938"/>
    </source>
</evidence>
<reference evidence="7 8" key="1">
    <citation type="journal article" date="2012" name="J. Bacteriol.">
        <title>Genome Sequence of the Halotolerant Bacterium Imtechella halotolerans K1T.</title>
        <authorList>
            <person name="Kumar S."/>
            <person name="Vikram S."/>
            <person name="Subramanian S."/>
            <person name="Raghava G.P."/>
            <person name="Pinnaka A.K."/>
        </authorList>
    </citation>
    <scope>NUCLEOTIDE SEQUENCE [LARGE SCALE GENOMIC DNA]</scope>
    <source>
        <strain evidence="7 8">K1</strain>
    </source>
</reference>
<dbReference type="Pfam" id="PF18676">
    <property type="entry name" value="MBG_2"/>
    <property type="match status" value="1"/>
</dbReference>
<comment type="caution">
    <text evidence="7">The sequence shown here is derived from an EMBL/GenBank/DDBJ whole genome shotgun (WGS) entry which is preliminary data.</text>
</comment>
<dbReference type="Proteomes" id="UP000005938">
    <property type="component" value="Unassembled WGS sequence"/>
</dbReference>
<feature type="domain" description="MBG" evidence="5">
    <location>
        <begin position="1024"/>
        <end position="1096"/>
    </location>
</feature>
<dbReference type="Pfam" id="PF03160">
    <property type="entry name" value="Calx-beta"/>
    <property type="match status" value="2"/>
</dbReference>
<dbReference type="GO" id="GO:0007154">
    <property type="term" value="P:cell communication"/>
    <property type="evidence" value="ECO:0007669"/>
    <property type="project" value="InterPro"/>
</dbReference>
<feature type="domain" description="Calx-beta" evidence="4">
    <location>
        <begin position="308"/>
        <end position="406"/>
    </location>
</feature>
<dbReference type="InterPro" id="IPR038081">
    <property type="entry name" value="CalX-like_sf"/>
</dbReference>
<keyword evidence="2" id="KW-0677">Repeat</keyword>
<dbReference type="eggNOG" id="COG4733">
    <property type="taxonomic scope" value="Bacteria"/>
</dbReference>
<dbReference type="InterPro" id="IPR041286">
    <property type="entry name" value="MBG_2"/>
</dbReference>
<dbReference type="InterPro" id="IPR056284">
    <property type="entry name" value="AIR9-like_A9"/>
</dbReference>
<evidence type="ECO:0008006" key="9">
    <source>
        <dbReference type="Google" id="ProtNLM"/>
    </source>
</evidence>
<proteinExistence type="predicted"/>
<dbReference type="eggNOG" id="COG2911">
    <property type="taxonomic scope" value="Bacteria"/>
</dbReference>
<feature type="domain" description="AIR9-like A9" evidence="6">
    <location>
        <begin position="845"/>
        <end position="918"/>
    </location>
</feature>